<keyword evidence="10" id="KW-1185">Reference proteome</keyword>
<dbReference type="GO" id="GO:0046872">
    <property type="term" value="F:metal ion binding"/>
    <property type="evidence" value="ECO:0007669"/>
    <property type="project" value="UniProtKB-UniRule"/>
</dbReference>
<feature type="binding site" evidence="6">
    <location>
        <position position="174"/>
    </location>
    <ligand>
        <name>a divalent metal cation</name>
        <dbReference type="ChEBI" id="CHEBI:60240"/>
        <label>2</label>
        <note>catalytic</note>
    </ligand>
</feature>
<evidence type="ECO:0000256" key="4">
    <source>
        <dbReference type="ARBA" id="ARBA00022723"/>
    </source>
</evidence>
<gene>
    <name evidence="6 9" type="primary">map</name>
    <name evidence="9" type="ORF">ETD83_29370</name>
</gene>
<dbReference type="GO" id="GO:0004239">
    <property type="term" value="F:initiator methionyl aminopeptidase activity"/>
    <property type="evidence" value="ECO:0007669"/>
    <property type="project" value="UniProtKB-UniRule"/>
</dbReference>
<comment type="cofactor">
    <cofactor evidence="6">
        <name>Co(2+)</name>
        <dbReference type="ChEBI" id="CHEBI:48828"/>
    </cofactor>
    <cofactor evidence="6">
        <name>Zn(2+)</name>
        <dbReference type="ChEBI" id="CHEBI:29105"/>
    </cofactor>
    <cofactor evidence="6">
        <name>Mn(2+)</name>
        <dbReference type="ChEBI" id="CHEBI:29035"/>
    </cofactor>
    <cofactor evidence="6">
        <name>Fe(2+)</name>
        <dbReference type="ChEBI" id="CHEBI:29033"/>
    </cofactor>
    <text evidence="6">Binds 2 divalent metal cations per subunit. Has a high-affinity and a low affinity metal-binding site. The true nature of the physiological cofactor is under debate. The enzyme is active with cobalt, zinc, manganese or divalent iron ions. Most likely, methionine aminopeptidases function as mononuclear Fe(2+)-metalloproteases under physiological conditions, and the catalytically relevant metal-binding site has been assigned to the histidine-containing high-affinity site.</text>
</comment>
<feature type="binding site" evidence="6">
    <location>
        <position position="239"/>
    </location>
    <ligand>
        <name>a divalent metal cation</name>
        <dbReference type="ChEBI" id="CHEBI:60240"/>
        <label>1</label>
    </ligand>
</feature>
<dbReference type="PANTHER" id="PTHR43330">
    <property type="entry name" value="METHIONINE AMINOPEPTIDASE"/>
    <property type="match status" value="1"/>
</dbReference>
<evidence type="ECO:0000256" key="7">
    <source>
        <dbReference type="RuleBase" id="RU003653"/>
    </source>
</evidence>
<feature type="binding site" evidence="6">
    <location>
        <position position="207"/>
    </location>
    <ligand>
        <name>a divalent metal cation</name>
        <dbReference type="ChEBI" id="CHEBI:60240"/>
        <label>2</label>
        <note>catalytic</note>
    </ligand>
</feature>
<feature type="binding site" evidence="6">
    <location>
        <position position="83"/>
    </location>
    <ligand>
        <name>substrate</name>
    </ligand>
</feature>
<comment type="subunit">
    <text evidence="6">Monomer.</text>
</comment>
<dbReference type="InterPro" id="IPR036005">
    <property type="entry name" value="Creatinase/aminopeptidase-like"/>
</dbReference>
<dbReference type="GO" id="GO:0006508">
    <property type="term" value="P:proteolysis"/>
    <property type="evidence" value="ECO:0007669"/>
    <property type="project" value="UniProtKB-KW"/>
</dbReference>
<comment type="catalytic activity">
    <reaction evidence="6 7">
        <text>Release of N-terminal amino acids, preferentially methionine, from peptides and arylamides.</text>
        <dbReference type="EC" id="3.4.11.18"/>
    </reaction>
</comment>
<comment type="caution">
    <text evidence="9">The sequence shown here is derived from an EMBL/GenBank/DDBJ whole genome shotgun (WGS) entry which is preliminary data.</text>
</comment>
<dbReference type="Proteomes" id="UP000309174">
    <property type="component" value="Unassembled WGS sequence"/>
</dbReference>
<name>A0A5C4J4K6_9ACTN</name>
<dbReference type="HAMAP" id="MF_01974">
    <property type="entry name" value="MetAP_1"/>
    <property type="match status" value="1"/>
</dbReference>
<dbReference type="InterPro" id="IPR002467">
    <property type="entry name" value="Pept_M24A_MAP1"/>
</dbReference>
<keyword evidence="4 6" id="KW-0479">Metal-binding</keyword>
<sequence>MVTYRSPREWELMRDAGRIVARILASARDVAEPGVALAELDAVAGRVLKEHGATSPFLHYKPQWAPMPYPANICVSVNDVVVHGIPDGAVLKDGDLVTVDGGAKIGGYCGDAAISFMVGTADGDGLRLIETTRAALERGIAAAVPGNRIGDVAAAIEGTARAAGYGIADGSGGHGIGTEMHEDPSVPNKGRPGRGMKIREGLTIAIEPLVTESGRDATRVLEDGWSVATADGSRAAHFEHSVAITAAGPMILTAP</sequence>
<dbReference type="AlphaFoldDB" id="A0A5C4J4K6"/>
<keyword evidence="5 6" id="KW-0378">Hydrolase</keyword>
<dbReference type="PRINTS" id="PR00599">
    <property type="entry name" value="MAPEPTIDASE"/>
</dbReference>
<protein>
    <recommendedName>
        <fullName evidence="6 7">Methionine aminopeptidase</fullName>
        <shortName evidence="6">MAP</shortName>
        <shortName evidence="6">MetAP</shortName>
        <ecNumber evidence="6 7">3.4.11.18</ecNumber>
    </recommendedName>
    <alternativeName>
        <fullName evidence="6">Peptidase M</fullName>
    </alternativeName>
</protein>
<feature type="binding site" evidence="6">
    <location>
        <position position="181"/>
    </location>
    <ligand>
        <name>substrate</name>
    </ligand>
</feature>
<dbReference type="RefSeq" id="WP_138648458.1">
    <property type="nucleotide sequence ID" value="NZ_VCKW01000190.1"/>
</dbReference>
<dbReference type="SUPFAM" id="SSF55920">
    <property type="entry name" value="Creatinase/aminopeptidase"/>
    <property type="match status" value="1"/>
</dbReference>
<dbReference type="CDD" id="cd01086">
    <property type="entry name" value="MetAP1"/>
    <property type="match status" value="1"/>
</dbReference>
<feature type="binding site" evidence="6">
    <location>
        <position position="111"/>
    </location>
    <ligand>
        <name>a divalent metal cation</name>
        <dbReference type="ChEBI" id="CHEBI:60240"/>
        <label>2</label>
        <note>catalytic</note>
    </ligand>
</feature>
<dbReference type="Gene3D" id="3.90.230.10">
    <property type="entry name" value="Creatinase/methionine aminopeptidase superfamily"/>
    <property type="match status" value="1"/>
</dbReference>
<feature type="binding site" evidence="6">
    <location>
        <position position="100"/>
    </location>
    <ligand>
        <name>a divalent metal cation</name>
        <dbReference type="ChEBI" id="CHEBI:60240"/>
        <label>1</label>
    </ligand>
</feature>
<dbReference type="EMBL" id="VCKW01000190">
    <property type="protein sequence ID" value="TMQ91759.1"/>
    <property type="molecule type" value="Genomic_DNA"/>
</dbReference>
<dbReference type="NCBIfam" id="TIGR00500">
    <property type="entry name" value="met_pdase_I"/>
    <property type="match status" value="1"/>
</dbReference>
<dbReference type="OrthoDB" id="9802055at2"/>
<evidence type="ECO:0000256" key="1">
    <source>
        <dbReference type="ARBA" id="ARBA00002521"/>
    </source>
</evidence>
<dbReference type="PANTHER" id="PTHR43330:SF27">
    <property type="entry name" value="METHIONINE AMINOPEPTIDASE"/>
    <property type="match status" value="1"/>
</dbReference>
<proteinExistence type="inferred from homology"/>
<keyword evidence="2 6" id="KW-0031">Aminopeptidase</keyword>
<evidence type="ECO:0000313" key="10">
    <source>
        <dbReference type="Proteomes" id="UP000309174"/>
    </source>
</evidence>
<evidence type="ECO:0000256" key="3">
    <source>
        <dbReference type="ARBA" id="ARBA00022670"/>
    </source>
</evidence>
<dbReference type="InterPro" id="IPR001714">
    <property type="entry name" value="Pept_M24_MAP"/>
</dbReference>
<feature type="domain" description="Peptidase M24" evidence="8">
    <location>
        <begin position="11"/>
        <end position="246"/>
    </location>
</feature>
<dbReference type="GO" id="GO:0005829">
    <property type="term" value="C:cytosol"/>
    <property type="evidence" value="ECO:0007669"/>
    <property type="project" value="TreeGrafter"/>
</dbReference>
<comment type="function">
    <text evidence="1 6">Removes the N-terminal methionine from nascent proteins. The N-terminal methionine is often cleaved when the second residue in the primary sequence is small and uncharged (Met-Ala-, Cys, Gly, Pro, Ser, Thr, or Val). Requires deformylation of the N(alpha)-formylated initiator methionine before it can be hydrolyzed.</text>
</comment>
<dbReference type="InterPro" id="IPR000994">
    <property type="entry name" value="Pept_M24"/>
</dbReference>
<accession>A0A5C4J4K6</accession>
<comment type="similarity">
    <text evidence="6">Belongs to the peptidase M24A family. Methionine aminopeptidase type 1 subfamily.</text>
</comment>
<evidence type="ECO:0000259" key="8">
    <source>
        <dbReference type="Pfam" id="PF00557"/>
    </source>
</evidence>
<evidence type="ECO:0000256" key="5">
    <source>
        <dbReference type="ARBA" id="ARBA00022801"/>
    </source>
</evidence>
<evidence type="ECO:0000256" key="2">
    <source>
        <dbReference type="ARBA" id="ARBA00022438"/>
    </source>
</evidence>
<feature type="binding site" evidence="6">
    <location>
        <position position="111"/>
    </location>
    <ligand>
        <name>a divalent metal cation</name>
        <dbReference type="ChEBI" id="CHEBI:60240"/>
        <label>1</label>
    </ligand>
</feature>
<reference evidence="9 10" key="1">
    <citation type="submission" date="2019-05" db="EMBL/GenBank/DDBJ databases">
        <title>Draft genome sequence of Actinomadura sp. 14C53.</title>
        <authorList>
            <person name="Saricaoglu S."/>
            <person name="Isik K."/>
        </authorList>
    </citation>
    <scope>NUCLEOTIDE SEQUENCE [LARGE SCALE GENOMIC DNA]</scope>
    <source>
        <strain evidence="9 10">14C53</strain>
    </source>
</reference>
<organism evidence="9 10">
    <name type="scientific">Actinomadura soli</name>
    <dbReference type="NCBI Taxonomy" id="2508997"/>
    <lineage>
        <taxon>Bacteria</taxon>
        <taxon>Bacillati</taxon>
        <taxon>Actinomycetota</taxon>
        <taxon>Actinomycetes</taxon>
        <taxon>Streptosporangiales</taxon>
        <taxon>Thermomonosporaceae</taxon>
        <taxon>Actinomadura</taxon>
    </lineage>
</organism>
<dbReference type="EC" id="3.4.11.18" evidence="6 7"/>
<evidence type="ECO:0000256" key="6">
    <source>
        <dbReference type="HAMAP-Rule" id="MF_01974"/>
    </source>
</evidence>
<feature type="binding site" evidence="6">
    <location>
        <position position="239"/>
    </location>
    <ligand>
        <name>a divalent metal cation</name>
        <dbReference type="ChEBI" id="CHEBI:60240"/>
        <label>2</label>
        <note>catalytic</note>
    </ligand>
</feature>
<evidence type="ECO:0000313" key="9">
    <source>
        <dbReference type="EMBL" id="TMQ91759.1"/>
    </source>
</evidence>
<dbReference type="Pfam" id="PF00557">
    <property type="entry name" value="Peptidase_M24"/>
    <property type="match status" value="1"/>
</dbReference>
<keyword evidence="3 6" id="KW-0645">Protease</keyword>
<dbReference type="GO" id="GO:0070006">
    <property type="term" value="F:metalloaminopeptidase activity"/>
    <property type="evidence" value="ECO:0007669"/>
    <property type="project" value="UniProtKB-UniRule"/>
</dbReference>